<keyword evidence="2" id="KW-1185">Reference proteome</keyword>
<accession>A0ABN4BM26</accession>
<evidence type="ECO:0000313" key="2">
    <source>
        <dbReference type="Proteomes" id="UP000018745"/>
    </source>
</evidence>
<name>A0ABN4BM26_9MOLU</name>
<dbReference type="Proteomes" id="UP000018745">
    <property type="component" value="Chromosome"/>
</dbReference>
<gene>
    <name evidence="1" type="ORF">OVS_03895</name>
</gene>
<sequence length="73" mass="7816">MSSLRAIIKELSGVLAGGTTIGLGADKLFVGGQPSSSEILNAKDEEISELFSKLEQSGQELSDEKTNYEKKLQ</sequence>
<organism evidence="1 2">
    <name type="scientific">Mycoplasma ovis str. Michigan</name>
    <dbReference type="NCBI Taxonomy" id="1415773"/>
    <lineage>
        <taxon>Bacteria</taxon>
        <taxon>Bacillati</taxon>
        <taxon>Mycoplasmatota</taxon>
        <taxon>Mollicutes</taxon>
        <taxon>Mycoplasmataceae</taxon>
        <taxon>Mycoplasma</taxon>
    </lineage>
</organism>
<protein>
    <submittedName>
        <fullName evidence="1">Uncharacterized protein</fullName>
    </submittedName>
</protein>
<proteinExistence type="predicted"/>
<dbReference type="EMBL" id="CP006935">
    <property type="protein sequence ID" value="AHC40511.1"/>
    <property type="molecule type" value="Genomic_DNA"/>
</dbReference>
<reference evidence="1 2" key="1">
    <citation type="journal article" date="2014" name="Genome Announc.">
        <title>Complete Genome Sequence of Mycoplasma ovis Strain Michigan, a Hemoplasma of Sheep with Two Distinct 16S rRNA Genes.</title>
        <authorList>
            <person name="Deshuillers P.L."/>
            <person name="Santos A.P."/>
            <person name="do Nascimento N.C."/>
            <person name="Hampel J.A."/>
            <person name="Bergin I.L."/>
            <person name="Dyson M.C."/>
            <person name="Messick J.B."/>
        </authorList>
    </citation>
    <scope>NUCLEOTIDE SEQUENCE [LARGE SCALE GENOMIC DNA]</scope>
    <source>
        <strain evidence="1 2">Michigan</strain>
    </source>
</reference>
<dbReference type="RefSeq" id="WP_024071537.1">
    <property type="nucleotide sequence ID" value="NC_023062.1"/>
</dbReference>
<evidence type="ECO:0000313" key="1">
    <source>
        <dbReference type="EMBL" id="AHC40511.1"/>
    </source>
</evidence>